<dbReference type="EMBL" id="JAUJWU010000001">
    <property type="protein sequence ID" value="MDN7244612.1"/>
    <property type="molecule type" value="Genomic_DNA"/>
</dbReference>
<name>A0ABT8NAB9_9BACL</name>
<feature type="domain" description="NERD" evidence="1">
    <location>
        <begin position="22"/>
        <end position="138"/>
    </location>
</feature>
<dbReference type="InterPro" id="IPR011528">
    <property type="entry name" value="NERD"/>
</dbReference>
<evidence type="ECO:0000313" key="2">
    <source>
        <dbReference type="EMBL" id="MDN7244612.1"/>
    </source>
</evidence>
<dbReference type="Proteomes" id="UP001172142">
    <property type="component" value="Unassembled WGS sequence"/>
</dbReference>
<dbReference type="Pfam" id="PF08378">
    <property type="entry name" value="NERD"/>
    <property type="match status" value="1"/>
</dbReference>
<accession>A0ABT8NAB9</accession>
<dbReference type="PROSITE" id="PS50965">
    <property type="entry name" value="NERD"/>
    <property type="match status" value="1"/>
</dbReference>
<protein>
    <submittedName>
        <fullName evidence="2">NERD domain-containing protein</fullName>
    </submittedName>
</protein>
<sequence>MPFFFLILMIIAAAVLKSPLVKGFFGELGVRFALKKLNNEDYKILHNITLRDASKTTQIDHIVIGRNGIFVIETKNYQGWIFGSEKSAKWTQTIYKSKKQFHNPIRQNFGHIKMLEQQFPGYQHPMVSIISFSSNSTLKKVDIQSSHLHVLHTTGIVRAIQSYKEPLLTKQAIAAFAAHLEKSNIKDLKAKKQHVQTIKETQQKKKGQLSANICPNCGDPLVTRTGKHGTFKGCSSFPKCRFTA</sequence>
<dbReference type="SUPFAM" id="SSF57783">
    <property type="entry name" value="Zinc beta-ribbon"/>
    <property type="match status" value="1"/>
</dbReference>
<evidence type="ECO:0000313" key="3">
    <source>
        <dbReference type="Proteomes" id="UP001172142"/>
    </source>
</evidence>
<gene>
    <name evidence="2" type="ORF">QWY13_03820</name>
</gene>
<reference evidence="2 3" key="1">
    <citation type="submission" date="2023-07" db="EMBL/GenBank/DDBJ databases">
        <title>Novel species in genus Planococcus.</title>
        <authorList>
            <person name="Ning S."/>
        </authorList>
    </citation>
    <scope>NUCLEOTIDE SEQUENCE [LARGE SCALE GENOMIC DNA]</scope>
    <source>
        <strain evidence="2 3">N017</strain>
    </source>
</reference>
<proteinExistence type="predicted"/>
<dbReference type="Pfam" id="PF01396">
    <property type="entry name" value="Zn_ribbon_Top1"/>
    <property type="match status" value="1"/>
</dbReference>
<organism evidence="2 3">
    <name type="scientific">Planococcus shenhongbingii</name>
    <dbReference type="NCBI Taxonomy" id="3058398"/>
    <lineage>
        <taxon>Bacteria</taxon>
        <taxon>Bacillati</taxon>
        <taxon>Bacillota</taxon>
        <taxon>Bacilli</taxon>
        <taxon>Bacillales</taxon>
        <taxon>Caryophanaceae</taxon>
        <taxon>Planococcus</taxon>
    </lineage>
</organism>
<dbReference type="InterPro" id="IPR013498">
    <property type="entry name" value="Topo_IA_Znf"/>
</dbReference>
<comment type="caution">
    <text evidence="2">The sequence shown here is derived from an EMBL/GenBank/DDBJ whole genome shotgun (WGS) entry which is preliminary data.</text>
</comment>
<dbReference type="Gene3D" id="3.30.65.10">
    <property type="entry name" value="Bacterial Topoisomerase I, domain 1"/>
    <property type="match status" value="1"/>
</dbReference>
<keyword evidence="3" id="KW-1185">Reference proteome</keyword>
<evidence type="ECO:0000259" key="1">
    <source>
        <dbReference type="PROSITE" id="PS50965"/>
    </source>
</evidence>
<dbReference type="RefSeq" id="WP_301855056.1">
    <property type="nucleotide sequence ID" value="NZ_JAUJWU010000001.1"/>
</dbReference>